<dbReference type="Proteomes" id="UP000610459">
    <property type="component" value="Unassembled WGS sequence"/>
</dbReference>
<sequence length="80" mass="8973">LMSLWEQRKFKTKAMILVTHNVEEAVMLSDRILLVTGTPGTITDDFRIDVARRNRNAESIKPFVDTISETLNLKIAAASA</sequence>
<keyword evidence="1" id="KW-0067">ATP-binding</keyword>
<dbReference type="EMBL" id="JACYNR010000055">
    <property type="protein sequence ID" value="MBD8129272.1"/>
    <property type="molecule type" value="Genomic_DNA"/>
</dbReference>
<evidence type="ECO:0000313" key="1">
    <source>
        <dbReference type="EMBL" id="MBD8129272.1"/>
    </source>
</evidence>
<accession>A0ACC5PX67</accession>
<proteinExistence type="predicted"/>
<keyword evidence="1" id="KW-0547">Nucleotide-binding</keyword>
<feature type="non-terminal residue" evidence="1">
    <location>
        <position position="1"/>
    </location>
</feature>
<organism evidence="1 2">
    <name type="scientific">Enterobacter agglomerans</name>
    <name type="common">Erwinia herbicola</name>
    <name type="synonym">Pantoea agglomerans</name>
    <dbReference type="NCBI Taxonomy" id="549"/>
    <lineage>
        <taxon>Bacteria</taxon>
        <taxon>Pseudomonadati</taxon>
        <taxon>Pseudomonadota</taxon>
        <taxon>Gammaproteobacteria</taxon>
        <taxon>Enterobacterales</taxon>
        <taxon>Erwiniaceae</taxon>
        <taxon>Pantoea</taxon>
        <taxon>Pantoea agglomerans group</taxon>
    </lineage>
</organism>
<evidence type="ECO:0000313" key="2">
    <source>
        <dbReference type="Proteomes" id="UP000610459"/>
    </source>
</evidence>
<comment type="caution">
    <text evidence="1">The sequence shown here is derived from an EMBL/GenBank/DDBJ whole genome shotgun (WGS) entry which is preliminary data.</text>
</comment>
<name>A0ACC5PX67_ENTAG</name>
<keyword evidence="2" id="KW-1185">Reference proteome</keyword>
<gene>
    <name evidence="1" type="ORF">IFT41_24565</name>
</gene>
<reference evidence="1 2" key="1">
    <citation type="journal article" date="2020" name="FEMS Microbiol. Ecol.">
        <title>Temporal dynamics of bacterial communities during seed development and maturation.</title>
        <authorList>
            <person name="Chesneau G."/>
            <person name="Torres-Cortes G."/>
            <person name="Briand M."/>
            <person name="Darrasse A."/>
            <person name="Preveaux A."/>
            <person name="Marais C."/>
            <person name="Jacques M.A."/>
            <person name="Shade A."/>
            <person name="Barret M."/>
        </authorList>
    </citation>
    <scope>NUCLEOTIDE SEQUENCE [LARGE SCALE GENOMIC DNA]</scope>
    <source>
        <strain evidence="1 2">CFBP13709</strain>
    </source>
</reference>
<protein>
    <submittedName>
        <fullName evidence="1">ABC transporter ATP-binding protein</fullName>
    </submittedName>
</protein>